<dbReference type="AlphaFoldDB" id="A0A3S5APE8"/>
<reference evidence="1" key="1">
    <citation type="submission" date="2018-11" db="EMBL/GenBank/DDBJ databases">
        <authorList>
            <consortium name="Pathogen Informatics"/>
        </authorList>
    </citation>
    <scope>NUCLEOTIDE SEQUENCE</scope>
</reference>
<comment type="caution">
    <text evidence="1">The sequence shown here is derived from an EMBL/GenBank/DDBJ whole genome shotgun (WGS) entry which is preliminary data.</text>
</comment>
<keyword evidence="2" id="KW-1185">Reference proteome</keyword>
<sequence>MYVCISPSGLAIFTAILQSTHGHNMLQLPDGHNNAVAKKHQRRARMQRLWPVFQAAQRQEGPLEFCVSLVESTKSILPYKGDSDYVSLANMRCQLCAMASSLRHVWPSQPGRWLYLDADMSYVSIMLTTVYMWNFCDGPLLLDGRKGG</sequence>
<proteinExistence type="predicted"/>
<accession>A0A3S5APE8</accession>
<dbReference type="Proteomes" id="UP000784294">
    <property type="component" value="Unassembled WGS sequence"/>
</dbReference>
<dbReference type="EMBL" id="CAAALY010053124">
    <property type="protein sequence ID" value="VEL21793.1"/>
    <property type="molecule type" value="Genomic_DNA"/>
</dbReference>
<organism evidence="1 2">
    <name type="scientific">Protopolystoma xenopodis</name>
    <dbReference type="NCBI Taxonomy" id="117903"/>
    <lineage>
        <taxon>Eukaryota</taxon>
        <taxon>Metazoa</taxon>
        <taxon>Spiralia</taxon>
        <taxon>Lophotrochozoa</taxon>
        <taxon>Platyhelminthes</taxon>
        <taxon>Monogenea</taxon>
        <taxon>Polyopisthocotylea</taxon>
        <taxon>Polystomatidea</taxon>
        <taxon>Polystomatidae</taxon>
        <taxon>Protopolystoma</taxon>
    </lineage>
</organism>
<protein>
    <submittedName>
        <fullName evidence="1">Uncharacterized protein</fullName>
    </submittedName>
</protein>
<gene>
    <name evidence="1" type="ORF">PXEA_LOCUS15233</name>
</gene>
<evidence type="ECO:0000313" key="1">
    <source>
        <dbReference type="EMBL" id="VEL21793.1"/>
    </source>
</evidence>
<evidence type="ECO:0000313" key="2">
    <source>
        <dbReference type="Proteomes" id="UP000784294"/>
    </source>
</evidence>
<name>A0A3S5APE8_9PLAT</name>